<keyword evidence="3" id="KW-0378">Hydrolase</keyword>
<evidence type="ECO:0000259" key="4">
    <source>
        <dbReference type="Pfam" id="PF07687"/>
    </source>
</evidence>
<sequence>MTDTVANSGTVEQAQVAQRADAFVAELSEWLRIPSISADPGHHGDVARSAAWLEATLRRDGWPTVEVWGRASGATGNGDDTAALPAVYAHWPAADPAAPTVLIYGHHDVQPADLEDGWSFAPFEPRVVGEELRGRGASDDKGHIAMVLLGVRAHLAATGASAPAVSLKLLVEGEEESGSPHLAEVLAAHGEALTCDEIVVTDTGMVDRDVPTVCTGMRGLVDLEVVFHGASVDLHSGQFGGAVSNPVTELAALVAAFHDDAGRVAVPGFYDDVREPTAQERAAWAALPFDEPAWLAGSAAGAGATAGEDGWSTYERLWARPTAEVNGLHGGYAGPGHKTIVPHSATAKMTFRLVADQDPARIKALVERFVNDRVPAGITAEVSTGGPGVPPLICDLDSDLVASIREAMGIALGAEVLPAREGGSGPEALLTTELDAPLAFLGVMLPGDRIHAPDERAVLPLLLRGAESVAHLVRLLGERARA</sequence>
<keyword evidence="6" id="KW-1185">Reference proteome</keyword>
<dbReference type="RefSeq" id="WP_230734373.1">
    <property type="nucleotide sequence ID" value="NZ_JAJNDB010000002.1"/>
</dbReference>
<dbReference type="PANTHER" id="PTHR43270">
    <property type="entry name" value="BETA-ALA-HIS DIPEPTIDASE"/>
    <property type="match status" value="1"/>
</dbReference>
<evidence type="ECO:0000256" key="1">
    <source>
        <dbReference type="ARBA" id="ARBA00022670"/>
    </source>
</evidence>
<evidence type="ECO:0000256" key="3">
    <source>
        <dbReference type="ARBA" id="ARBA00022801"/>
    </source>
</evidence>
<name>A0ABS8P816_9PSEU</name>
<gene>
    <name evidence="5" type="ORF">LQ327_13640</name>
</gene>
<dbReference type="SUPFAM" id="SSF53187">
    <property type="entry name" value="Zn-dependent exopeptidases"/>
    <property type="match status" value="1"/>
</dbReference>
<keyword evidence="1" id="KW-0645">Protease</keyword>
<accession>A0ABS8P816</accession>
<evidence type="ECO:0000256" key="2">
    <source>
        <dbReference type="ARBA" id="ARBA00022723"/>
    </source>
</evidence>
<dbReference type="Gene3D" id="3.30.70.360">
    <property type="match status" value="1"/>
</dbReference>
<dbReference type="InterPro" id="IPR002933">
    <property type="entry name" value="Peptidase_M20"/>
</dbReference>
<dbReference type="Pfam" id="PF07687">
    <property type="entry name" value="M20_dimer"/>
    <property type="match status" value="1"/>
</dbReference>
<keyword evidence="2" id="KW-0479">Metal-binding</keyword>
<evidence type="ECO:0000313" key="6">
    <source>
        <dbReference type="Proteomes" id="UP001199469"/>
    </source>
</evidence>
<feature type="domain" description="Peptidase M20 dimerisation" evidence="4">
    <location>
        <begin position="216"/>
        <end position="375"/>
    </location>
</feature>
<dbReference type="InterPro" id="IPR051458">
    <property type="entry name" value="Cyt/Met_Dipeptidase"/>
</dbReference>
<dbReference type="Gene3D" id="3.40.630.10">
    <property type="entry name" value="Zn peptidases"/>
    <property type="match status" value="1"/>
</dbReference>
<dbReference type="Proteomes" id="UP001199469">
    <property type="component" value="Unassembled WGS sequence"/>
</dbReference>
<dbReference type="EMBL" id="JAJNDB010000002">
    <property type="protein sequence ID" value="MCD2194416.1"/>
    <property type="molecule type" value="Genomic_DNA"/>
</dbReference>
<evidence type="ECO:0000313" key="5">
    <source>
        <dbReference type="EMBL" id="MCD2194416.1"/>
    </source>
</evidence>
<comment type="caution">
    <text evidence="5">The sequence shown here is derived from an EMBL/GenBank/DDBJ whole genome shotgun (WGS) entry which is preliminary data.</text>
</comment>
<dbReference type="InterPro" id="IPR011650">
    <property type="entry name" value="Peptidase_M20_dimer"/>
</dbReference>
<dbReference type="PANTHER" id="PTHR43270:SF12">
    <property type="entry name" value="SUCCINYL-DIAMINOPIMELATE DESUCCINYLASE"/>
    <property type="match status" value="1"/>
</dbReference>
<dbReference type="Pfam" id="PF01546">
    <property type="entry name" value="Peptidase_M20"/>
    <property type="match status" value="1"/>
</dbReference>
<organism evidence="5 6">
    <name type="scientific">Actinomycetospora endophytica</name>
    <dbReference type="NCBI Taxonomy" id="2291215"/>
    <lineage>
        <taxon>Bacteria</taxon>
        <taxon>Bacillati</taxon>
        <taxon>Actinomycetota</taxon>
        <taxon>Actinomycetes</taxon>
        <taxon>Pseudonocardiales</taxon>
        <taxon>Pseudonocardiaceae</taxon>
        <taxon>Actinomycetospora</taxon>
    </lineage>
</organism>
<dbReference type="NCBIfam" id="NF006579">
    <property type="entry name" value="PRK09104.1"/>
    <property type="match status" value="1"/>
</dbReference>
<proteinExistence type="predicted"/>
<protein>
    <submittedName>
        <fullName evidence="5">M20/M25/M40 family metallo-hydrolase</fullName>
    </submittedName>
</protein>
<reference evidence="5 6" key="1">
    <citation type="submission" date="2021-11" db="EMBL/GenBank/DDBJ databases">
        <title>Draft genome sequence of Actinomycetospora sp. SF1 isolated from the rhizosphere soil.</title>
        <authorList>
            <person name="Duangmal K."/>
            <person name="Chantavorakit T."/>
        </authorList>
    </citation>
    <scope>NUCLEOTIDE SEQUENCE [LARGE SCALE GENOMIC DNA]</scope>
    <source>
        <strain evidence="5 6">TBRC 5722</strain>
    </source>
</reference>